<dbReference type="KEGG" id="ntr:B0W44_15500"/>
<dbReference type="InterPro" id="IPR002711">
    <property type="entry name" value="HNH"/>
</dbReference>
<keyword evidence="2" id="KW-0378">Hydrolase</keyword>
<evidence type="ECO:0000313" key="2">
    <source>
        <dbReference type="EMBL" id="AQS56944.1"/>
    </source>
</evidence>
<reference evidence="2 3" key="1">
    <citation type="journal article" date="2015" name="Int. J. Syst. Evol. Microbiol.">
        <title>Novibacillus thermophilus gen. nov., sp. nov., a Gram-staining-negative and moderately thermophilic member of the family Thermoactinomycetaceae.</title>
        <authorList>
            <person name="Yang G."/>
            <person name="Chen J."/>
            <person name="Zhou S."/>
        </authorList>
    </citation>
    <scope>NUCLEOTIDE SEQUENCE [LARGE SCALE GENOMIC DNA]</scope>
    <source>
        <strain evidence="2 3">SG-1</strain>
    </source>
</reference>
<name>A0A1U9KA90_9BACL</name>
<keyword evidence="2" id="KW-0540">Nuclease</keyword>
<evidence type="ECO:0000259" key="1">
    <source>
        <dbReference type="Pfam" id="PF01844"/>
    </source>
</evidence>
<feature type="domain" description="HNH" evidence="1">
    <location>
        <begin position="172"/>
        <end position="227"/>
    </location>
</feature>
<dbReference type="OrthoDB" id="9779761at2"/>
<organism evidence="2 3">
    <name type="scientific">Novibacillus thermophilus</name>
    <dbReference type="NCBI Taxonomy" id="1471761"/>
    <lineage>
        <taxon>Bacteria</taxon>
        <taxon>Bacillati</taxon>
        <taxon>Bacillota</taxon>
        <taxon>Bacilli</taxon>
        <taxon>Bacillales</taxon>
        <taxon>Thermoactinomycetaceae</taxon>
        <taxon>Novibacillus</taxon>
    </lineage>
</organism>
<dbReference type="CDD" id="cd00085">
    <property type="entry name" value="HNHc"/>
    <property type="match status" value="1"/>
</dbReference>
<dbReference type="EMBL" id="CP019699">
    <property type="protein sequence ID" value="AQS56944.1"/>
    <property type="molecule type" value="Genomic_DNA"/>
</dbReference>
<keyword evidence="2" id="KW-0255">Endonuclease</keyword>
<dbReference type="GO" id="GO:0004519">
    <property type="term" value="F:endonuclease activity"/>
    <property type="evidence" value="ECO:0007669"/>
    <property type="project" value="UniProtKB-KW"/>
</dbReference>
<dbReference type="GO" id="GO:0003676">
    <property type="term" value="F:nucleic acid binding"/>
    <property type="evidence" value="ECO:0007669"/>
    <property type="project" value="InterPro"/>
</dbReference>
<gene>
    <name evidence="2" type="ORF">B0W44_15500</name>
</gene>
<dbReference type="Proteomes" id="UP000188603">
    <property type="component" value="Chromosome"/>
</dbReference>
<sequence>MFYNLPLELNTEDWVNILSDQEVTTKVDFNILKVVFESKNHELTASEIASQLKLPHHVAINSQISRFSKRIVYKTGIQPPKLDEDKPKWWHIPFLGYNKNGKFPWIMRPELVKAFERFLDEEINDEHVYLDEVIHDEASLMSEGIVKQVFVNRYERNRAARNKCIEHYGSQCVICGFDFEEVYGPIGKNKIHVHHLVPLSKIKHDYKVNPIYDLRPVCPNCHLIIHSKKEAFTIELNFRSSILVNKP</sequence>
<accession>A0A1U9KA90</accession>
<proteinExistence type="predicted"/>
<dbReference type="Gene3D" id="1.10.30.50">
    <property type="match status" value="1"/>
</dbReference>
<dbReference type="InterPro" id="IPR003615">
    <property type="entry name" value="HNH_nuc"/>
</dbReference>
<dbReference type="GO" id="GO:0008270">
    <property type="term" value="F:zinc ion binding"/>
    <property type="evidence" value="ECO:0007669"/>
    <property type="project" value="InterPro"/>
</dbReference>
<keyword evidence="3" id="KW-1185">Reference proteome</keyword>
<dbReference type="AlphaFoldDB" id="A0A1U9KA90"/>
<dbReference type="Pfam" id="PF01844">
    <property type="entry name" value="HNH"/>
    <property type="match status" value="1"/>
</dbReference>
<evidence type="ECO:0000313" key="3">
    <source>
        <dbReference type="Proteomes" id="UP000188603"/>
    </source>
</evidence>
<protein>
    <submittedName>
        <fullName evidence="2">HNH endonuclease</fullName>
    </submittedName>
</protein>